<accession>A0A382CUY8</accession>
<sequence>MKLTQLIETKERLYVCVHAKTPKHEVYAKSSYDAAKQAAEYWGMKSTAGIDAHLTEGNQPKPRKMQVTQADKDNNTEAWKRFKAGDPRYEWKDMILSKREGD</sequence>
<dbReference type="EMBL" id="UINC01036144">
    <property type="protein sequence ID" value="SVB29662.1"/>
    <property type="molecule type" value="Genomic_DNA"/>
</dbReference>
<dbReference type="AlphaFoldDB" id="A0A382CUY8"/>
<proteinExistence type="predicted"/>
<protein>
    <submittedName>
        <fullName evidence="1">Uncharacterized protein</fullName>
    </submittedName>
</protein>
<reference evidence="1" key="1">
    <citation type="submission" date="2018-05" db="EMBL/GenBank/DDBJ databases">
        <authorList>
            <person name="Lanie J.A."/>
            <person name="Ng W.-L."/>
            <person name="Kazmierczak K.M."/>
            <person name="Andrzejewski T.M."/>
            <person name="Davidsen T.M."/>
            <person name="Wayne K.J."/>
            <person name="Tettelin H."/>
            <person name="Glass J.I."/>
            <person name="Rusch D."/>
            <person name="Podicherti R."/>
            <person name="Tsui H.-C.T."/>
            <person name="Winkler M.E."/>
        </authorList>
    </citation>
    <scope>NUCLEOTIDE SEQUENCE</scope>
</reference>
<feature type="non-terminal residue" evidence="1">
    <location>
        <position position="102"/>
    </location>
</feature>
<name>A0A382CUY8_9ZZZZ</name>
<gene>
    <name evidence="1" type="ORF">METZ01_LOCUS182516</name>
</gene>
<organism evidence="1">
    <name type="scientific">marine metagenome</name>
    <dbReference type="NCBI Taxonomy" id="408172"/>
    <lineage>
        <taxon>unclassified sequences</taxon>
        <taxon>metagenomes</taxon>
        <taxon>ecological metagenomes</taxon>
    </lineage>
</organism>
<evidence type="ECO:0000313" key="1">
    <source>
        <dbReference type="EMBL" id="SVB29662.1"/>
    </source>
</evidence>